<accession>A0A6J4MT11</accession>
<dbReference type="EMBL" id="CADCTV010000895">
    <property type="protein sequence ID" value="CAA9367960.1"/>
    <property type="molecule type" value="Genomic_DNA"/>
</dbReference>
<gene>
    <name evidence="2" type="ORF">AVDCRST_MAG89-4274</name>
</gene>
<protein>
    <submittedName>
        <fullName evidence="2">Uncharacterized protein</fullName>
    </submittedName>
</protein>
<sequence>ERVAYARAGAHGGRKGTVWPVSNRERGGARGPAPARAARRGISGEAHGAA</sequence>
<feature type="non-terminal residue" evidence="2">
    <location>
        <position position="1"/>
    </location>
</feature>
<feature type="non-terminal residue" evidence="2">
    <location>
        <position position="50"/>
    </location>
</feature>
<organism evidence="2">
    <name type="scientific">uncultured Gemmatimonadota bacterium</name>
    <dbReference type="NCBI Taxonomy" id="203437"/>
    <lineage>
        <taxon>Bacteria</taxon>
        <taxon>Pseudomonadati</taxon>
        <taxon>Gemmatimonadota</taxon>
        <taxon>environmental samples</taxon>
    </lineage>
</organism>
<evidence type="ECO:0000256" key="1">
    <source>
        <dbReference type="SAM" id="MobiDB-lite"/>
    </source>
</evidence>
<feature type="region of interest" description="Disordered" evidence="1">
    <location>
        <begin position="1"/>
        <end position="50"/>
    </location>
</feature>
<reference evidence="2" key="1">
    <citation type="submission" date="2020-02" db="EMBL/GenBank/DDBJ databases">
        <authorList>
            <person name="Meier V. D."/>
        </authorList>
    </citation>
    <scope>NUCLEOTIDE SEQUENCE</scope>
    <source>
        <strain evidence="2">AVDCRST_MAG89</strain>
    </source>
</reference>
<name>A0A6J4MT11_9BACT</name>
<dbReference type="AlphaFoldDB" id="A0A6J4MT11"/>
<proteinExistence type="predicted"/>
<evidence type="ECO:0000313" key="2">
    <source>
        <dbReference type="EMBL" id="CAA9367960.1"/>
    </source>
</evidence>